<dbReference type="RefSeq" id="WP_193496873.1">
    <property type="nucleotide sequence ID" value="NZ_CP063169.1"/>
</dbReference>
<dbReference type="AlphaFoldDB" id="A0A7M1ST99"/>
<evidence type="ECO:0000313" key="3">
    <source>
        <dbReference type="EMBL" id="QOR70184.1"/>
    </source>
</evidence>
<dbReference type="Proteomes" id="UP000593758">
    <property type="component" value="Chromosome"/>
</dbReference>
<feature type="region of interest" description="Disordered" evidence="1">
    <location>
        <begin position="85"/>
        <end position="122"/>
    </location>
</feature>
<feature type="compositionally biased region" description="Basic and acidic residues" evidence="1">
    <location>
        <begin position="113"/>
        <end position="122"/>
    </location>
</feature>
<reference evidence="3 4" key="1">
    <citation type="submission" date="2020-10" db="EMBL/GenBank/DDBJ databases">
        <title>Haloactinobacterium sp. RN3S43, a bacterium isolated from saline soil.</title>
        <authorList>
            <person name="Sun J.-Q."/>
        </authorList>
    </citation>
    <scope>NUCLEOTIDE SEQUENCE [LARGE SCALE GENOMIC DNA]</scope>
    <source>
        <strain evidence="3 4">RN3S43</strain>
    </source>
</reference>
<gene>
    <name evidence="3" type="ORF">IM660_16450</name>
</gene>
<keyword evidence="4" id="KW-1185">Reference proteome</keyword>
<protein>
    <submittedName>
        <fullName evidence="3">Uncharacterized protein</fullName>
    </submittedName>
</protein>
<organism evidence="3 4">
    <name type="scientific">Ruania alkalisoli</name>
    <dbReference type="NCBI Taxonomy" id="2779775"/>
    <lineage>
        <taxon>Bacteria</taxon>
        <taxon>Bacillati</taxon>
        <taxon>Actinomycetota</taxon>
        <taxon>Actinomycetes</taxon>
        <taxon>Micrococcales</taxon>
        <taxon>Ruaniaceae</taxon>
        <taxon>Ruania</taxon>
    </lineage>
</organism>
<feature type="transmembrane region" description="Helical" evidence="2">
    <location>
        <begin position="47"/>
        <end position="66"/>
    </location>
</feature>
<keyword evidence="2" id="KW-1133">Transmembrane helix</keyword>
<name>A0A7M1ST99_9MICO</name>
<feature type="transmembrane region" description="Helical" evidence="2">
    <location>
        <begin position="17"/>
        <end position="41"/>
    </location>
</feature>
<dbReference type="EMBL" id="CP063169">
    <property type="protein sequence ID" value="QOR70184.1"/>
    <property type="molecule type" value="Genomic_DNA"/>
</dbReference>
<evidence type="ECO:0000313" key="4">
    <source>
        <dbReference type="Proteomes" id="UP000593758"/>
    </source>
</evidence>
<sequence length="122" mass="13053">MSNQLGQAGAGRAMTRFFLGFAMIEGAILVAILLAMVFEVITNDQMVMAMVAVVLIGGVVLSFRLMSLAREQRNRAARVRPGIVGQGAHLTGHQSDVSDSDRSGINTLGDSDPMSKYRDPNS</sequence>
<feature type="compositionally biased region" description="Polar residues" evidence="1">
    <location>
        <begin position="92"/>
        <end position="109"/>
    </location>
</feature>
<evidence type="ECO:0000256" key="1">
    <source>
        <dbReference type="SAM" id="MobiDB-lite"/>
    </source>
</evidence>
<evidence type="ECO:0000256" key="2">
    <source>
        <dbReference type="SAM" id="Phobius"/>
    </source>
</evidence>
<dbReference type="KEGG" id="halt:IM660_16450"/>
<keyword evidence="2" id="KW-0472">Membrane</keyword>
<proteinExistence type="predicted"/>
<keyword evidence="2" id="KW-0812">Transmembrane</keyword>
<accession>A0A7M1ST99</accession>